<reference evidence="2" key="1">
    <citation type="journal article" date="2011" name="PLoS Genet.">
        <title>Genomic analysis of the necrotrophic fungal pathogens Sclerotinia sclerotiorum and Botrytis cinerea.</title>
        <authorList>
            <person name="Amselem J."/>
            <person name="Cuomo C.A."/>
            <person name="van Kan J.A."/>
            <person name="Viaud M."/>
            <person name="Benito E.P."/>
            <person name="Couloux A."/>
            <person name="Coutinho P.M."/>
            <person name="de Vries R.P."/>
            <person name="Dyer P.S."/>
            <person name="Fillinger S."/>
            <person name="Fournier E."/>
            <person name="Gout L."/>
            <person name="Hahn M."/>
            <person name="Kohn L."/>
            <person name="Lapalu N."/>
            <person name="Plummer K.M."/>
            <person name="Pradier J.M."/>
            <person name="Quevillon E."/>
            <person name="Sharon A."/>
            <person name="Simon A."/>
            <person name="ten Have A."/>
            <person name="Tudzynski B."/>
            <person name="Tudzynski P."/>
            <person name="Wincker P."/>
            <person name="Andrew M."/>
            <person name="Anthouard V."/>
            <person name="Beever R.E."/>
            <person name="Beffa R."/>
            <person name="Benoit I."/>
            <person name="Bouzid O."/>
            <person name="Brault B."/>
            <person name="Chen Z."/>
            <person name="Choquer M."/>
            <person name="Collemare J."/>
            <person name="Cotton P."/>
            <person name="Danchin E.G."/>
            <person name="Da Silva C."/>
            <person name="Gautier A."/>
            <person name="Giraud C."/>
            <person name="Giraud T."/>
            <person name="Gonzalez C."/>
            <person name="Grossetete S."/>
            <person name="Guldener U."/>
            <person name="Henrissat B."/>
            <person name="Howlett B.J."/>
            <person name="Kodira C."/>
            <person name="Kretschmer M."/>
            <person name="Lappartient A."/>
            <person name="Leroch M."/>
            <person name="Levis C."/>
            <person name="Mauceli E."/>
            <person name="Neuveglise C."/>
            <person name="Oeser B."/>
            <person name="Pearson M."/>
            <person name="Poulain J."/>
            <person name="Poussereau N."/>
            <person name="Quesneville H."/>
            <person name="Rascle C."/>
            <person name="Schumacher J."/>
            <person name="Segurens B."/>
            <person name="Sexton A."/>
            <person name="Silva E."/>
            <person name="Sirven C."/>
            <person name="Soanes D.M."/>
            <person name="Talbot N.J."/>
            <person name="Templeton M."/>
            <person name="Yandava C."/>
            <person name="Yarden O."/>
            <person name="Zeng Q."/>
            <person name="Rollins J.A."/>
            <person name="Lebrun M.H."/>
            <person name="Dickman M."/>
        </authorList>
    </citation>
    <scope>NUCLEOTIDE SEQUENCE [LARGE SCALE GENOMIC DNA]</scope>
    <source>
        <strain evidence="2">T4</strain>
    </source>
</reference>
<evidence type="ECO:0000313" key="1">
    <source>
        <dbReference type="EMBL" id="CCD44983.1"/>
    </source>
</evidence>
<dbReference type="AlphaFoldDB" id="G2XWZ6"/>
<protein>
    <submittedName>
        <fullName evidence="1">Uncharacterized protein</fullName>
    </submittedName>
</protein>
<evidence type="ECO:0000313" key="2">
    <source>
        <dbReference type="Proteomes" id="UP000008177"/>
    </source>
</evidence>
<gene>
    <name evidence="1" type="ORF">BofuT4_uP050920.1</name>
</gene>
<dbReference type="Proteomes" id="UP000008177">
    <property type="component" value="Unplaced contigs"/>
</dbReference>
<sequence>MFPSLFQVSVNEAVTMTCLRIQRHKLMQTPFHLRPS</sequence>
<dbReference type="HOGENOM" id="CLU_3359544_0_0_1"/>
<accession>G2XWZ6</accession>
<dbReference type="EMBL" id="FQ790274">
    <property type="protein sequence ID" value="CCD44983.1"/>
    <property type="molecule type" value="Genomic_DNA"/>
</dbReference>
<organism evidence="1 2">
    <name type="scientific">Botryotinia fuckeliana (strain T4)</name>
    <name type="common">Noble rot fungus</name>
    <name type="synonym">Botrytis cinerea</name>
    <dbReference type="NCBI Taxonomy" id="999810"/>
    <lineage>
        <taxon>Eukaryota</taxon>
        <taxon>Fungi</taxon>
        <taxon>Dikarya</taxon>
        <taxon>Ascomycota</taxon>
        <taxon>Pezizomycotina</taxon>
        <taxon>Leotiomycetes</taxon>
        <taxon>Helotiales</taxon>
        <taxon>Sclerotiniaceae</taxon>
        <taxon>Botrytis</taxon>
    </lineage>
</organism>
<name>G2XWZ6_BOTF4</name>
<proteinExistence type="predicted"/>
<dbReference type="InParanoid" id="G2XWZ6"/>